<protein>
    <submittedName>
        <fullName evidence="1">Uncharacterized protein</fullName>
    </submittedName>
</protein>
<name>A0A1Q6DS37_METT1</name>
<comment type="caution">
    <text evidence="1">The sequence shown here is derived from an EMBL/GenBank/DDBJ whole genome shotgun (WGS) entry which is preliminary data.</text>
</comment>
<dbReference type="InParanoid" id="A0A1Q6DS37"/>
<accession>A0A1Q6DS37</accession>
<dbReference type="EMBL" id="MSDW01000002">
    <property type="protein sequence ID" value="OKY77186.1"/>
    <property type="molecule type" value="Genomic_DNA"/>
</dbReference>
<evidence type="ECO:0000313" key="2">
    <source>
        <dbReference type="Proteomes" id="UP000185744"/>
    </source>
</evidence>
<sequence length="38" mass="4692">MAVYFAFCLPYILFKAEILTVLLWGECQKISWWENMFW</sequence>
<dbReference type="Proteomes" id="UP000185744">
    <property type="component" value="Unassembled WGS sequence"/>
</dbReference>
<organism evidence="1 2">
    <name type="scientific">Methanohalarchaeum thermophilum</name>
    <dbReference type="NCBI Taxonomy" id="1903181"/>
    <lineage>
        <taxon>Archaea</taxon>
        <taxon>Methanobacteriati</taxon>
        <taxon>Methanobacteriota</taxon>
        <taxon>Methanonatronarchaeia</taxon>
        <taxon>Methanonatronarchaeales</taxon>
        <taxon>Methanonatronarchaeaceae</taxon>
        <taxon>Candidatus Methanohalarchaeum</taxon>
    </lineage>
</organism>
<evidence type="ECO:0000313" key="1">
    <source>
        <dbReference type="EMBL" id="OKY77186.1"/>
    </source>
</evidence>
<reference evidence="1" key="1">
    <citation type="submission" date="2016-12" db="EMBL/GenBank/DDBJ databases">
        <title>Discovery of methanogenic haloarchaea.</title>
        <authorList>
            <person name="Sorokin D.Y."/>
            <person name="Makarova K.S."/>
            <person name="Abbas B."/>
            <person name="Ferrer M."/>
            <person name="Golyshin P.N."/>
        </authorList>
    </citation>
    <scope>NUCLEOTIDE SEQUENCE [LARGE SCALE GENOMIC DNA]</scope>
    <source>
        <strain evidence="1">HMET1</strain>
    </source>
</reference>
<proteinExistence type="predicted"/>
<gene>
    <name evidence="1" type="ORF">BTN85_1833</name>
</gene>
<keyword evidence="2" id="KW-1185">Reference proteome</keyword>
<dbReference type="AlphaFoldDB" id="A0A1Q6DS37"/>